<reference evidence="5 6" key="1">
    <citation type="submission" date="2017-03" db="EMBL/GenBank/DDBJ databases">
        <title>Genome analysis of Rhizobial strains effectives or ineffectives for nitrogen fixation isolated from bean seeds.</title>
        <authorList>
            <person name="Peralta H."/>
            <person name="Aguilar-Vera A."/>
            <person name="Mora Y."/>
            <person name="Vargas-Lagunas C."/>
            <person name="Girard L."/>
            <person name="Mora J."/>
        </authorList>
    </citation>
    <scope>NUCLEOTIDE SEQUENCE [LARGE SCALE GENOMIC DNA]</scope>
    <source>
        <strain evidence="5 6">CCGM3</strain>
    </source>
</reference>
<evidence type="ECO:0000256" key="3">
    <source>
        <dbReference type="ARBA" id="ARBA00023163"/>
    </source>
</evidence>
<dbReference type="SUPFAM" id="SSF46689">
    <property type="entry name" value="Homeodomain-like"/>
    <property type="match status" value="1"/>
</dbReference>
<keyword evidence="3" id="KW-0804">Transcription</keyword>
<dbReference type="GO" id="GO:0003677">
    <property type="term" value="F:DNA binding"/>
    <property type="evidence" value="ECO:0007669"/>
    <property type="project" value="UniProtKB-KW"/>
</dbReference>
<dbReference type="InterPro" id="IPR009057">
    <property type="entry name" value="Homeodomain-like_sf"/>
</dbReference>
<protein>
    <recommendedName>
        <fullName evidence="4">HTH rpiR-type domain-containing protein</fullName>
    </recommendedName>
</protein>
<dbReference type="PROSITE" id="PS51071">
    <property type="entry name" value="HTH_RPIR"/>
    <property type="match status" value="1"/>
</dbReference>
<dbReference type="EMBL" id="NAAC01000038">
    <property type="protein sequence ID" value="RDJ04525.1"/>
    <property type="molecule type" value="Genomic_DNA"/>
</dbReference>
<dbReference type="InterPro" id="IPR035472">
    <property type="entry name" value="RpiR-like_SIS"/>
</dbReference>
<dbReference type="InterPro" id="IPR036388">
    <property type="entry name" value="WH-like_DNA-bd_sf"/>
</dbReference>
<proteinExistence type="predicted"/>
<name>A0A370KHA7_9HYPH</name>
<dbReference type="Proteomes" id="UP000254939">
    <property type="component" value="Unassembled WGS sequence"/>
</dbReference>
<keyword evidence="1" id="KW-0805">Transcription regulation</keyword>
<organism evidence="5 6">
    <name type="scientific">Rhizobium grahamii</name>
    <dbReference type="NCBI Taxonomy" id="1120045"/>
    <lineage>
        <taxon>Bacteria</taxon>
        <taxon>Pseudomonadati</taxon>
        <taxon>Pseudomonadota</taxon>
        <taxon>Alphaproteobacteria</taxon>
        <taxon>Hyphomicrobiales</taxon>
        <taxon>Rhizobiaceae</taxon>
        <taxon>Rhizobium/Agrobacterium group</taxon>
        <taxon>Rhizobium</taxon>
    </lineage>
</organism>
<dbReference type="InterPro" id="IPR000281">
    <property type="entry name" value="HTH_RpiR"/>
</dbReference>
<keyword evidence="2" id="KW-0238">DNA-binding</keyword>
<dbReference type="InterPro" id="IPR001347">
    <property type="entry name" value="SIS_dom"/>
</dbReference>
<dbReference type="PANTHER" id="PTHR30514:SF18">
    <property type="entry name" value="RPIR-FAMILY TRANSCRIPTIONAL REGULATOR"/>
    <property type="match status" value="1"/>
</dbReference>
<evidence type="ECO:0000313" key="5">
    <source>
        <dbReference type="EMBL" id="RDJ04525.1"/>
    </source>
</evidence>
<evidence type="ECO:0000256" key="2">
    <source>
        <dbReference type="ARBA" id="ARBA00023125"/>
    </source>
</evidence>
<evidence type="ECO:0000259" key="4">
    <source>
        <dbReference type="PROSITE" id="PS51071"/>
    </source>
</evidence>
<dbReference type="InterPro" id="IPR046348">
    <property type="entry name" value="SIS_dom_sf"/>
</dbReference>
<dbReference type="Gene3D" id="3.40.50.10490">
    <property type="entry name" value="Glucose-6-phosphate isomerase like protein, domain 1"/>
    <property type="match status" value="1"/>
</dbReference>
<dbReference type="Pfam" id="PF01418">
    <property type="entry name" value="HTH_6"/>
    <property type="match status" value="1"/>
</dbReference>
<dbReference type="GO" id="GO:0097367">
    <property type="term" value="F:carbohydrate derivative binding"/>
    <property type="evidence" value="ECO:0007669"/>
    <property type="project" value="InterPro"/>
</dbReference>
<dbReference type="RefSeq" id="WP_114715234.1">
    <property type="nucleotide sequence ID" value="NZ_KZ857267.1"/>
</dbReference>
<dbReference type="GO" id="GO:1901135">
    <property type="term" value="P:carbohydrate derivative metabolic process"/>
    <property type="evidence" value="ECO:0007669"/>
    <property type="project" value="InterPro"/>
</dbReference>
<dbReference type="GO" id="GO:0003700">
    <property type="term" value="F:DNA-binding transcription factor activity"/>
    <property type="evidence" value="ECO:0007669"/>
    <property type="project" value="InterPro"/>
</dbReference>
<dbReference type="PANTHER" id="PTHR30514">
    <property type="entry name" value="GLUCOKINASE"/>
    <property type="match status" value="1"/>
</dbReference>
<dbReference type="SUPFAM" id="SSF53697">
    <property type="entry name" value="SIS domain"/>
    <property type="match status" value="1"/>
</dbReference>
<dbReference type="InterPro" id="IPR047640">
    <property type="entry name" value="RpiR-like"/>
</dbReference>
<dbReference type="AlphaFoldDB" id="A0A370KHA7"/>
<dbReference type="CDD" id="cd05013">
    <property type="entry name" value="SIS_RpiR"/>
    <property type="match status" value="1"/>
</dbReference>
<sequence>MDNAPTLIADRISAIVSSMTSSEKRIARVLLARYPAVGLESVTEFAKQAEVSAPTVLRFIAKLGFGGYPDFRRALRDEIDERQLNPLTKPRSENIDAGTAYGNELLEVVRSSLAELDMDLVEKVAELFCDERRSINILGGDLTTTVARHLLYHLRKMRRLVFSLPATVQERADRIADLGKRDIVVLFDIRRYQADIIKTARIASQKGCTIVLFTDHWMSEASEVATHVFRARVETSSPWDSLLGLNAIVETISRSLDRRLWSALRPRLEIMERYKLDLLKQEIDPE</sequence>
<comment type="caution">
    <text evidence="5">The sequence shown here is derived from an EMBL/GenBank/DDBJ whole genome shotgun (WGS) entry which is preliminary data.</text>
</comment>
<accession>A0A370KHA7</accession>
<dbReference type="OrthoDB" id="3574600at2"/>
<feature type="domain" description="HTH rpiR-type" evidence="4">
    <location>
        <begin position="6"/>
        <end position="82"/>
    </location>
</feature>
<evidence type="ECO:0000313" key="6">
    <source>
        <dbReference type="Proteomes" id="UP000254939"/>
    </source>
</evidence>
<gene>
    <name evidence="5" type="ORF">B5K06_27220</name>
</gene>
<dbReference type="Gene3D" id="1.10.10.10">
    <property type="entry name" value="Winged helix-like DNA-binding domain superfamily/Winged helix DNA-binding domain"/>
    <property type="match status" value="1"/>
</dbReference>
<evidence type="ECO:0000256" key="1">
    <source>
        <dbReference type="ARBA" id="ARBA00023015"/>
    </source>
</evidence>
<dbReference type="Pfam" id="PF01380">
    <property type="entry name" value="SIS"/>
    <property type="match status" value="1"/>
</dbReference>